<sequence>MTSARLRFAIISMTVIMLLLFTSDISAWEATSLGFSLFTLLTFLYELGRSIAVRELIVLITTLTMVFSPVMVLLSRPEEMILSSDEYLSYGLPATIAFSTGILLRLHEVTPHKDLLESVRAYLEDKQKTITVLLVLGITGSVLVDYMPVEIRAVVYLFAVCLYTSVLYSHYSAGKSKQITLAIALGVLIYNTVREGMFGALLYFTALYLCIVLVSRKTVIAFYYKLVLVGLCALFIILVQSIKMEYRMKTWGNTIADRKADPALMLSLVGQRLSNTDFLFGKDHLYSTYNRTNQGQLISETMSYVPRVEPYANGEIFLYFIYPFIPRFIWPNKPITGGVANIERFTRIVHNGASSSNISPLGEAYANFGRTGGIIFMFFFGLLFNLCFHKILRIAETKPTVLLWIPCLFAGCLTLETDVLTVWGSFAIMSTFLILFWIITKRLNIQL</sequence>
<dbReference type="EMBL" id="JAFMYV010000001">
    <property type="protein sequence ID" value="MBO0934971.1"/>
    <property type="molecule type" value="Genomic_DNA"/>
</dbReference>
<feature type="transmembrane region" description="Helical" evidence="1">
    <location>
        <begin position="51"/>
        <end position="75"/>
    </location>
</feature>
<evidence type="ECO:0000313" key="3">
    <source>
        <dbReference type="Proteomes" id="UP000664034"/>
    </source>
</evidence>
<name>A0A939GE01_9BACT</name>
<evidence type="ECO:0008006" key="4">
    <source>
        <dbReference type="Google" id="ProtNLM"/>
    </source>
</evidence>
<feature type="transmembrane region" description="Helical" evidence="1">
    <location>
        <begin position="127"/>
        <end position="146"/>
    </location>
</feature>
<feature type="transmembrane region" description="Helical" evidence="1">
    <location>
        <begin position="400"/>
        <end position="416"/>
    </location>
</feature>
<reference evidence="2" key="1">
    <citation type="submission" date="2021-03" db="EMBL/GenBank/DDBJ databases">
        <title>Fibrella sp. HMF5335 genome sequencing and assembly.</title>
        <authorList>
            <person name="Kang H."/>
            <person name="Kim H."/>
            <person name="Bae S."/>
            <person name="Joh K."/>
        </authorList>
    </citation>
    <scope>NUCLEOTIDE SEQUENCE</scope>
    <source>
        <strain evidence="2">HMF5335</strain>
    </source>
</reference>
<keyword evidence="1" id="KW-0812">Transmembrane</keyword>
<gene>
    <name evidence="2" type="ORF">J2I47_00285</name>
</gene>
<evidence type="ECO:0000256" key="1">
    <source>
        <dbReference type="SAM" id="Phobius"/>
    </source>
</evidence>
<dbReference type="AlphaFoldDB" id="A0A939GE01"/>
<comment type="caution">
    <text evidence="2">The sequence shown here is derived from an EMBL/GenBank/DDBJ whole genome shotgun (WGS) entry which is preliminary data.</text>
</comment>
<evidence type="ECO:0000313" key="2">
    <source>
        <dbReference type="EMBL" id="MBO0934971.1"/>
    </source>
</evidence>
<proteinExistence type="predicted"/>
<feature type="transmembrane region" description="Helical" evidence="1">
    <location>
        <begin position="311"/>
        <end position="330"/>
    </location>
</feature>
<feature type="transmembrane region" description="Helical" evidence="1">
    <location>
        <begin position="422"/>
        <end position="440"/>
    </location>
</feature>
<feature type="transmembrane region" description="Helical" evidence="1">
    <location>
        <begin position="153"/>
        <end position="171"/>
    </location>
</feature>
<feature type="transmembrane region" description="Helical" evidence="1">
    <location>
        <begin position="222"/>
        <end position="239"/>
    </location>
</feature>
<protein>
    <recommendedName>
        <fullName evidence="4">Oligosaccharide repeat unit polymerase</fullName>
    </recommendedName>
</protein>
<feature type="transmembrane region" description="Helical" evidence="1">
    <location>
        <begin position="368"/>
        <end position="388"/>
    </location>
</feature>
<keyword evidence="1" id="KW-0472">Membrane</keyword>
<keyword evidence="3" id="KW-1185">Reference proteome</keyword>
<dbReference type="Proteomes" id="UP000664034">
    <property type="component" value="Unassembled WGS sequence"/>
</dbReference>
<feature type="transmembrane region" description="Helical" evidence="1">
    <location>
        <begin position="200"/>
        <end position="216"/>
    </location>
</feature>
<organism evidence="2 3">
    <name type="scientific">Fibrella rubiginis</name>
    <dbReference type="NCBI Taxonomy" id="2817060"/>
    <lineage>
        <taxon>Bacteria</taxon>
        <taxon>Pseudomonadati</taxon>
        <taxon>Bacteroidota</taxon>
        <taxon>Cytophagia</taxon>
        <taxon>Cytophagales</taxon>
        <taxon>Spirosomataceae</taxon>
        <taxon>Fibrella</taxon>
    </lineage>
</organism>
<keyword evidence="1" id="KW-1133">Transmembrane helix</keyword>
<accession>A0A939GE01</accession>
<dbReference type="RefSeq" id="WP_207362547.1">
    <property type="nucleotide sequence ID" value="NZ_JAFMYV010000001.1"/>
</dbReference>
<feature type="transmembrane region" description="Helical" evidence="1">
    <location>
        <begin position="87"/>
        <end position="107"/>
    </location>
</feature>